<feature type="transmembrane region" description="Helical" evidence="10">
    <location>
        <begin position="861"/>
        <end position="882"/>
    </location>
</feature>
<dbReference type="PANTHER" id="PTHR33389">
    <property type="entry name" value="FAMILY PROTEIN, PUTATIVE (DUF2921)-RELATED"/>
    <property type="match status" value="1"/>
</dbReference>
<evidence type="ECO:0000313" key="14">
    <source>
        <dbReference type="Proteomes" id="UP000238479"/>
    </source>
</evidence>
<feature type="transmembrane region" description="Helical" evidence="10">
    <location>
        <begin position="983"/>
        <end position="1005"/>
    </location>
</feature>
<evidence type="ECO:0000256" key="8">
    <source>
        <dbReference type="ARBA" id="ARBA00022989"/>
    </source>
</evidence>
<keyword evidence="9 10" id="KW-0472">Membrane</keyword>
<gene>
    <name evidence="13" type="ORF">RchiOBHm_Chr2g0137111</name>
</gene>
<evidence type="ECO:0000256" key="3">
    <source>
        <dbReference type="ARBA" id="ARBA00004906"/>
    </source>
</evidence>
<dbReference type="AlphaFoldDB" id="A0A2P6RWJ4"/>
<dbReference type="Pfam" id="PF11145">
    <property type="entry name" value="DUF2921"/>
    <property type="match status" value="1"/>
</dbReference>
<dbReference type="EMBL" id="PDCK01000040">
    <property type="protein sequence ID" value="PRQ50789.1"/>
    <property type="molecule type" value="Genomic_DNA"/>
</dbReference>
<organism evidence="13 14">
    <name type="scientific">Rosa chinensis</name>
    <name type="common">China rose</name>
    <dbReference type="NCBI Taxonomy" id="74649"/>
    <lineage>
        <taxon>Eukaryota</taxon>
        <taxon>Viridiplantae</taxon>
        <taxon>Streptophyta</taxon>
        <taxon>Embryophyta</taxon>
        <taxon>Tracheophyta</taxon>
        <taxon>Spermatophyta</taxon>
        <taxon>Magnoliopsida</taxon>
        <taxon>eudicotyledons</taxon>
        <taxon>Gunneridae</taxon>
        <taxon>Pentapetalae</taxon>
        <taxon>rosids</taxon>
        <taxon>fabids</taxon>
        <taxon>Rosales</taxon>
        <taxon>Rosaceae</taxon>
        <taxon>Rosoideae</taxon>
        <taxon>Rosoideae incertae sedis</taxon>
        <taxon>Rosa</taxon>
    </lineage>
</organism>
<feature type="transmembrane region" description="Helical" evidence="10">
    <location>
        <begin position="811"/>
        <end position="834"/>
    </location>
</feature>
<evidence type="ECO:0000313" key="13">
    <source>
        <dbReference type="EMBL" id="PRQ50789.1"/>
    </source>
</evidence>
<reference evidence="13 14" key="1">
    <citation type="journal article" date="2018" name="Nat. Genet.">
        <title>The Rosa genome provides new insights in the design of modern roses.</title>
        <authorList>
            <person name="Bendahmane M."/>
        </authorList>
    </citation>
    <scope>NUCLEOTIDE SEQUENCE [LARGE SCALE GENOMIC DNA]</scope>
    <source>
        <strain evidence="14">cv. Old Blush</strain>
    </source>
</reference>
<feature type="domain" description="DUF2921" evidence="12">
    <location>
        <begin position="285"/>
        <end position="475"/>
    </location>
</feature>
<feature type="domain" description="DUF2921" evidence="12">
    <location>
        <begin position="51"/>
        <end position="266"/>
    </location>
</feature>
<evidence type="ECO:0000256" key="5">
    <source>
        <dbReference type="ARBA" id="ARBA00022679"/>
    </source>
</evidence>
<dbReference type="STRING" id="74649.A0A2P6RWJ4"/>
<comment type="catalytic activity">
    <reaction evidence="1">
        <text>S-ubiquitinyl-[E2 ubiquitin-conjugating enzyme]-L-cysteine + [acceptor protein]-L-lysine = [E2 ubiquitin-conjugating enzyme]-L-cysteine + N(6)-ubiquitinyl-[acceptor protein]-L-lysine.</text>
        <dbReference type="EC" id="2.3.2.27"/>
    </reaction>
</comment>
<evidence type="ECO:0000259" key="12">
    <source>
        <dbReference type="Pfam" id="PF25333"/>
    </source>
</evidence>
<sequence length="1066" mass="120580">MKIASLVVVWIVYGLLGLGFTYSYPTSAFDDLRNERSETTVTYSYDRMDEVKKACGFVLSSASELKAEDERVYSMKKELFFVNGDWRQEVGKDPIMPFDDREVQSEFLGNRTPSNLASFWLMDIDRAHRSKKSLSVSGFMVMGITIDGSFMDYGYQGNPEFQMWPSHSQITISFQGIYTETKKNGGERVMCLLGSTMLPSREPDSANPWEWLKASDSSNQPPLSQDDQILLVLHFPMTFNLTNRAIRGEMRSLNPKSNSKYFDEVHILSQLGKSAVYKFGSEKIVSRACDPYPSNDSLVYGGISNYKGYAICEILDEVAQDQAFTVVPNWRCNGTDEFCSKLGPFVTDKEIKASDGSFKGVKLYMQEIKCEQKAARGNASSARVSAVFRAVSPMENLYTAAKRSGLNNMTVAAEGIWKSTSGQLCMVGCLGLVDVVGSQCNTRICMYVPTSFSIKQRSILYGSFSSINDSGTSYFPLSFEKLVQPSELWNYFRVSSPNYKYTKIYSAAVVLEKNEPFSVGTVIKKSFLSFPKLEDAEAFELSLSVLSEDLTLHVSAFPDPIPKLQPPRVDLQMEILSVGPLFGRYWSPQNGSIAQEETPYHTKSEYTEKQLLLNVSAQLNIAGNAYSNLSVLYLEGLYDPHVGKMYLVGCRDVRASWKILYDSMDLEAGLDCLVEVVVAYPPTTSRWLVNPAAYISVASQRTEDDPLYFSTVKLQTLPIMYRKQREDILSRRGIEGILRVLTLSLAICGILSQLFYIRYNVDSVPYMSLVMLSIQAIGYSIPLVTGAEALFKKLASESYETSTYDLDNSRWIHILDYTVKLLLMASLLLTLRLCQKVWKSRIRLLAQTPLEPHRVPNDKRVLITTSAMHLIGYVMVLVIHSMRTGQRSIRTKSYKIAREESRGLGEWETELEEYVGLVQDFFLLPQMIGNLVWQIDCKPLRKFYFVGITLVRLFPHIYDYVRAPSLNPYFAEEYEFVNPSSDFYSKFGDIAIPITAILLAVVVYVQQRWNYERLSKMLTFGQCRLLPLGSRMYERLPSSSKAFEAELVSGVNGNARQENKESDDVE</sequence>
<evidence type="ECO:0000256" key="9">
    <source>
        <dbReference type="ARBA" id="ARBA00023136"/>
    </source>
</evidence>
<evidence type="ECO:0000256" key="6">
    <source>
        <dbReference type="ARBA" id="ARBA00022692"/>
    </source>
</evidence>
<feature type="domain" description="DUF2921" evidence="12">
    <location>
        <begin position="515"/>
        <end position="712"/>
    </location>
</feature>
<dbReference type="OrthoDB" id="618601at2759"/>
<accession>A0A2P6RWJ4</accession>
<comment type="caution">
    <text evidence="13">The sequence shown here is derived from an EMBL/GenBank/DDBJ whole genome shotgun (WGS) entry which is preliminary data.</text>
</comment>
<evidence type="ECO:0000256" key="4">
    <source>
        <dbReference type="ARBA" id="ARBA00012483"/>
    </source>
</evidence>
<dbReference type="GO" id="GO:0012505">
    <property type="term" value="C:endomembrane system"/>
    <property type="evidence" value="ECO:0007669"/>
    <property type="project" value="UniProtKB-SubCell"/>
</dbReference>
<evidence type="ECO:0000256" key="2">
    <source>
        <dbReference type="ARBA" id="ARBA00004127"/>
    </source>
</evidence>
<dbReference type="GO" id="GO:0061630">
    <property type="term" value="F:ubiquitin protein ligase activity"/>
    <property type="evidence" value="ECO:0007669"/>
    <property type="project" value="UniProtKB-EC"/>
</dbReference>
<evidence type="ECO:0000256" key="10">
    <source>
        <dbReference type="SAM" id="Phobius"/>
    </source>
</evidence>
<keyword evidence="8 10" id="KW-1133">Transmembrane helix</keyword>
<dbReference type="EC" id="2.3.2.27" evidence="4"/>
<dbReference type="PANTHER" id="PTHR33389:SF4">
    <property type="entry name" value="PII, URIDYLYLTRANSFERASE (DUF2921)"/>
    <property type="match status" value="1"/>
</dbReference>
<proteinExistence type="predicted"/>
<name>A0A2P6RWJ4_ROSCH</name>
<comment type="pathway">
    <text evidence="3">Protein modification; protein ubiquitination.</text>
</comment>
<feature type="transmembrane region" description="Helical" evidence="10">
    <location>
        <begin position="769"/>
        <end position="791"/>
    </location>
</feature>
<dbReference type="Proteomes" id="UP000238479">
    <property type="component" value="Chromosome 2"/>
</dbReference>
<comment type="subcellular location">
    <subcellularLocation>
        <location evidence="2">Endomembrane system</location>
        <topology evidence="2">Multi-pass membrane protein</topology>
    </subcellularLocation>
</comment>
<keyword evidence="7" id="KW-0833">Ubl conjugation pathway</keyword>
<dbReference type="OMA" id="EVKKECA"/>
<dbReference type="InterPro" id="IPR057425">
    <property type="entry name" value="DUF2921_N"/>
</dbReference>
<keyword evidence="5" id="KW-0808">Transferase</keyword>
<evidence type="ECO:0000256" key="7">
    <source>
        <dbReference type="ARBA" id="ARBA00022786"/>
    </source>
</evidence>
<dbReference type="Gramene" id="PRQ50789">
    <property type="protein sequence ID" value="PRQ50789"/>
    <property type="gene ID" value="RchiOBHm_Chr2g0137111"/>
</dbReference>
<evidence type="ECO:0000256" key="1">
    <source>
        <dbReference type="ARBA" id="ARBA00000900"/>
    </source>
</evidence>
<feature type="domain" description="SWEET-like" evidence="11">
    <location>
        <begin position="724"/>
        <end position="1011"/>
    </location>
</feature>
<evidence type="ECO:0000259" key="11">
    <source>
        <dbReference type="Pfam" id="PF11145"/>
    </source>
</evidence>
<keyword evidence="14" id="KW-1185">Reference proteome</keyword>
<protein>
    <recommendedName>
        <fullName evidence="4">RING-type E3 ubiquitin transferase</fullName>
        <ecNumber evidence="4">2.3.2.27</ecNumber>
    </recommendedName>
</protein>
<dbReference type="InterPro" id="IPR021319">
    <property type="entry name" value="DUF2921"/>
</dbReference>
<dbReference type="Pfam" id="PF25333">
    <property type="entry name" value="DUF2921_N"/>
    <property type="match status" value="3"/>
</dbReference>
<keyword evidence="6 10" id="KW-0812">Transmembrane</keyword>
<feature type="transmembrane region" description="Helical" evidence="10">
    <location>
        <begin position="736"/>
        <end position="757"/>
    </location>
</feature>